<gene>
    <name evidence="2" type="ORF">BJ508DRAFT_17329</name>
</gene>
<organism evidence="2 3">
    <name type="scientific">Ascobolus immersus RN42</name>
    <dbReference type="NCBI Taxonomy" id="1160509"/>
    <lineage>
        <taxon>Eukaryota</taxon>
        <taxon>Fungi</taxon>
        <taxon>Dikarya</taxon>
        <taxon>Ascomycota</taxon>
        <taxon>Pezizomycotina</taxon>
        <taxon>Pezizomycetes</taxon>
        <taxon>Pezizales</taxon>
        <taxon>Ascobolaceae</taxon>
        <taxon>Ascobolus</taxon>
    </lineage>
</organism>
<protein>
    <submittedName>
        <fullName evidence="2">Uncharacterized protein</fullName>
    </submittedName>
</protein>
<evidence type="ECO:0000313" key="3">
    <source>
        <dbReference type="Proteomes" id="UP000275078"/>
    </source>
</evidence>
<dbReference type="Proteomes" id="UP000275078">
    <property type="component" value="Unassembled WGS sequence"/>
</dbReference>
<keyword evidence="3" id="KW-1185">Reference proteome</keyword>
<reference evidence="2 3" key="1">
    <citation type="journal article" date="2018" name="Nat. Ecol. Evol.">
        <title>Pezizomycetes genomes reveal the molecular basis of ectomycorrhizal truffle lifestyle.</title>
        <authorList>
            <person name="Murat C."/>
            <person name="Payen T."/>
            <person name="Noel B."/>
            <person name="Kuo A."/>
            <person name="Morin E."/>
            <person name="Chen J."/>
            <person name="Kohler A."/>
            <person name="Krizsan K."/>
            <person name="Balestrini R."/>
            <person name="Da Silva C."/>
            <person name="Montanini B."/>
            <person name="Hainaut M."/>
            <person name="Levati E."/>
            <person name="Barry K.W."/>
            <person name="Belfiori B."/>
            <person name="Cichocki N."/>
            <person name="Clum A."/>
            <person name="Dockter R.B."/>
            <person name="Fauchery L."/>
            <person name="Guy J."/>
            <person name="Iotti M."/>
            <person name="Le Tacon F."/>
            <person name="Lindquist E.A."/>
            <person name="Lipzen A."/>
            <person name="Malagnac F."/>
            <person name="Mello A."/>
            <person name="Molinier V."/>
            <person name="Miyauchi S."/>
            <person name="Poulain J."/>
            <person name="Riccioni C."/>
            <person name="Rubini A."/>
            <person name="Sitrit Y."/>
            <person name="Splivallo R."/>
            <person name="Traeger S."/>
            <person name="Wang M."/>
            <person name="Zifcakova L."/>
            <person name="Wipf D."/>
            <person name="Zambonelli A."/>
            <person name="Paolocci F."/>
            <person name="Nowrousian M."/>
            <person name="Ottonello S."/>
            <person name="Baldrian P."/>
            <person name="Spatafora J.W."/>
            <person name="Henrissat B."/>
            <person name="Nagy L.G."/>
            <person name="Aury J.M."/>
            <person name="Wincker P."/>
            <person name="Grigoriev I.V."/>
            <person name="Bonfante P."/>
            <person name="Martin F.M."/>
        </authorList>
    </citation>
    <scope>NUCLEOTIDE SEQUENCE [LARGE SCALE GENOMIC DNA]</scope>
    <source>
        <strain evidence="2 3">RN42</strain>
    </source>
</reference>
<evidence type="ECO:0000256" key="1">
    <source>
        <dbReference type="SAM" id="MobiDB-lite"/>
    </source>
</evidence>
<dbReference type="AlphaFoldDB" id="A0A3N4HT36"/>
<dbReference type="EMBL" id="ML119759">
    <property type="protein sequence ID" value="RPA75678.1"/>
    <property type="molecule type" value="Genomic_DNA"/>
</dbReference>
<accession>A0A3N4HT36</accession>
<feature type="compositionally biased region" description="Pro residues" evidence="1">
    <location>
        <begin position="135"/>
        <end position="146"/>
    </location>
</feature>
<feature type="region of interest" description="Disordered" evidence="1">
    <location>
        <begin position="135"/>
        <end position="185"/>
    </location>
</feature>
<feature type="compositionally biased region" description="Low complexity" evidence="1">
    <location>
        <begin position="147"/>
        <end position="181"/>
    </location>
</feature>
<sequence>MITDASLCTTLASTIPRTMVVWIFSARFAVISPFQPCCLHLPRPSEIWAAEVAGLGWASFLFSFSFLQQTPRASTTFSPLFCKRTSGFTGGFLFYFLKVLTYFSSTLSSGTLSPFRTQYDRQTFACIPNNMLAPITPPDPAMPPSSPSTASSSPVTTSTSSPASTSPSYPAASTTSPSTTPREGGIDAVAYRPTEAMGLRPHRRPILPNFFADPFSLSTHFSRPHHHRRPSQQAPLWILEPQQVMHPMFPQIMSGKPKQQSVRPLSLDQVEACSFSNSCVARQHLHCQQTGSWGWA</sequence>
<evidence type="ECO:0000313" key="2">
    <source>
        <dbReference type="EMBL" id="RPA75678.1"/>
    </source>
</evidence>
<name>A0A3N4HT36_ASCIM</name>
<proteinExistence type="predicted"/>